<name>A0ABW2BJI9_9HYPH</name>
<evidence type="ECO:0000313" key="1">
    <source>
        <dbReference type="EMBL" id="MFC6789566.1"/>
    </source>
</evidence>
<dbReference type="RefSeq" id="WP_378968647.1">
    <property type="nucleotide sequence ID" value="NZ_JBHSWN010000001.1"/>
</dbReference>
<proteinExistence type="predicted"/>
<organism evidence="1 2">
    <name type="scientific">Methylobacterium komagatae</name>
    <dbReference type="NCBI Taxonomy" id="374425"/>
    <lineage>
        <taxon>Bacteria</taxon>
        <taxon>Pseudomonadati</taxon>
        <taxon>Pseudomonadota</taxon>
        <taxon>Alphaproteobacteria</taxon>
        <taxon>Hyphomicrobiales</taxon>
        <taxon>Methylobacteriaceae</taxon>
        <taxon>Methylobacterium</taxon>
    </lineage>
</organism>
<dbReference type="EMBL" id="JBHSWN010000001">
    <property type="protein sequence ID" value="MFC6789566.1"/>
    <property type="molecule type" value="Genomic_DNA"/>
</dbReference>
<sequence>MPEIHAVPNVRTRILRRVFGASLAAALTGAAPAAIAQEAINTPAGRVS</sequence>
<comment type="caution">
    <text evidence="1">The sequence shown here is derived from an EMBL/GenBank/DDBJ whole genome shotgun (WGS) entry which is preliminary data.</text>
</comment>
<gene>
    <name evidence="1" type="ORF">ACFQE0_08010</name>
</gene>
<dbReference type="Proteomes" id="UP001596292">
    <property type="component" value="Unassembled WGS sequence"/>
</dbReference>
<reference evidence="2" key="1">
    <citation type="journal article" date="2019" name="Int. J. Syst. Evol. Microbiol.">
        <title>The Global Catalogue of Microorganisms (GCM) 10K type strain sequencing project: providing services to taxonomists for standard genome sequencing and annotation.</title>
        <authorList>
            <consortium name="The Broad Institute Genomics Platform"/>
            <consortium name="The Broad Institute Genome Sequencing Center for Infectious Disease"/>
            <person name="Wu L."/>
            <person name="Ma J."/>
        </authorList>
    </citation>
    <scope>NUCLEOTIDE SEQUENCE [LARGE SCALE GENOMIC DNA]</scope>
    <source>
        <strain evidence="2">CCUG 48316</strain>
    </source>
</reference>
<accession>A0ABW2BJI9</accession>
<evidence type="ECO:0000313" key="2">
    <source>
        <dbReference type="Proteomes" id="UP001596292"/>
    </source>
</evidence>
<protein>
    <submittedName>
        <fullName evidence="1">Uncharacterized protein</fullName>
    </submittedName>
</protein>
<keyword evidence="2" id="KW-1185">Reference proteome</keyword>